<evidence type="ECO:0000313" key="1">
    <source>
        <dbReference type="EMBL" id="PVD22149.1"/>
    </source>
</evidence>
<organism evidence="1 2">
    <name type="scientific">Pomacea canaliculata</name>
    <name type="common">Golden apple snail</name>
    <dbReference type="NCBI Taxonomy" id="400727"/>
    <lineage>
        <taxon>Eukaryota</taxon>
        <taxon>Metazoa</taxon>
        <taxon>Spiralia</taxon>
        <taxon>Lophotrochozoa</taxon>
        <taxon>Mollusca</taxon>
        <taxon>Gastropoda</taxon>
        <taxon>Caenogastropoda</taxon>
        <taxon>Architaenioglossa</taxon>
        <taxon>Ampullarioidea</taxon>
        <taxon>Ampullariidae</taxon>
        <taxon>Pomacea</taxon>
    </lineage>
</organism>
<evidence type="ECO:0000313" key="2">
    <source>
        <dbReference type="Proteomes" id="UP000245119"/>
    </source>
</evidence>
<gene>
    <name evidence="1" type="ORF">C0Q70_17954</name>
</gene>
<sequence>MVAKENNWVKQLMFTTDLTDHDPVQDEVTMKCSGLLTCHPLEPDTLAMRVPGFVRRPQCADKMCHWSTLDLRCSVDVVRDNVAVNVERDVDVDKQKSSLSKYFFKGSVVAHVAHP</sequence>
<dbReference type="Proteomes" id="UP000245119">
    <property type="component" value="Linkage Group LG11"/>
</dbReference>
<proteinExistence type="predicted"/>
<keyword evidence="2" id="KW-1185">Reference proteome</keyword>
<comment type="caution">
    <text evidence="1">The sequence shown here is derived from an EMBL/GenBank/DDBJ whole genome shotgun (WGS) entry which is preliminary data.</text>
</comment>
<dbReference type="AlphaFoldDB" id="A0A2T7NLV3"/>
<name>A0A2T7NLV3_POMCA</name>
<accession>A0A2T7NLV3</accession>
<dbReference type="EMBL" id="PZQS01000011">
    <property type="protein sequence ID" value="PVD22149.1"/>
    <property type="molecule type" value="Genomic_DNA"/>
</dbReference>
<reference evidence="1 2" key="1">
    <citation type="submission" date="2018-04" db="EMBL/GenBank/DDBJ databases">
        <title>The genome of golden apple snail Pomacea canaliculata provides insight into stress tolerance and invasive adaptation.</title>
        <authorList>
            <person name="Liu C."/>
            <person name="Liu B."/>
            <person name="Ren Y."/>
            <person name="Zhang Y."/>
            <person name="Wang H."/>
            <person name="Li S."/>
            <person name="Jiang F."/>
            <person name="Yin L."/>
            <person name="Zhang G."/>
            <person name="Qian W."/>
            <person name="Fan W."/>
        </authorList>
    </citation>
    <scope>NUCLEOTIDE SEQUENCE [LARGE SCALE GENOMIC DNA]</scope>
    <source>
        <strain evidence="1">SZHN2017</strain>
        <tissue evidence="1">Muscle</tissue>
    </source>
</reference>
<protein>
    <submittedName>
        <fullName evidence="1">Uncharacterized protein</fullName>
    </submittedName>
</protein>